<evidence type="ECO:0000313" key="1">
    <source>
        <dbReference type="EMBL" id="PZP50864.1"/>
    </source>
</evidence>
<protein>
    <submittedName>
        <fullName evidence="1">Transcriptional regulator</fullName>
    </submittedName>
</protein>
<gene>
    <name evidence="1" type="ORF">DI595_10205</name>
</gene>
<organism evidence="1 2">
    <name type="scientific">Agrobacterium fabrum</name>
    <dbReference type="NCBI Taxonomy" id="1176649"/>
    <lineage>
        <taxon>Bacteria</taxon>
        <taxon>Pseudomonadati</taxon>
        <taxon>Pseudomonadota</taxon>
        <taxon>Alphaproteobacteria</taxon>
        <taxon>Hyphomicrobiales</taxon>
        <taxon>Rhizobiaceae</taxon>
        <taxon>Rhizobium/Agrobacterium group</taxon>
        <taxon>Agrobacterium</taxon>
        <taxon>Agrobacterium tumefaciens complex</taxon>
    </lineage>
</organism>
<evidence type="ECO:0000313" key="2">
    <source>
        <dbReference type="Proteomes" id="UP000249769"/>
    </source>
</evidence>
<name>A0A2W5F9I4_9HYPH</name>
<proteinExistence type="predicted"/>
<sequence>MDNQSLSEHSIAAADLLSAMANPK</sequence>
<comment type="caution">
    <text evidence="1">The sequence shown here is derived from an EMBL/GenBank/DDBJ whole genome shotgun (WGS) entry which is preliminary data.</text>
</comment>
<feature type="non-terminal residue" evidence="1">
    <location>
        <position position="24"/>
    </location>
</feature>
<dbReference type="EMBL" id="QFOL01000097">
    <property type="protein sequence ID" value="PZP50864.1"/>
    <property type="molecule type" value="Genomic_DNA"/>
</dbReference>
<accession>A0A2W5F9I4</accession>
<dbReference type="Proteomes" id="UP000249769">
    <property type="component" value="Unassembled WGS sequence"/>
</dbReference>
<dbReference type="AlphaFoldDB" id="A0A2W5F9I4"/>
<reference evidence="1 2" key="1">
    <citation type="submission" date="2017-08" db="EMBL/GenBank/DDBJ databases">
        <title>Infants hospitalized years apart are colonized by the same room-sourced microbial strains.</title>
        <authorList>
            <person name="Brooks B."/>
            <person name="Olm M.R."/>
            <person name="Firek B.A."/>
            <person name="Baker R."/>
            <person name="Thomas B.C."/>
            <person name="Morowitz M.J."/>
            <person name="Banfield J.F."/>
        </authorList>
    </citation>
    <scope>NUCLEOTIDE SEQUENCE [LARGE SCALE GENOMIC DNA]</scope>
    <source>
        <strain evidence="1">S2_009_000_R2_73</strain>
    </source>
</reference>